<evidence type="ECO:0000313" key="2">
    <source>
        <dbReference type="Proteomes" id="UP000629870"/>
    </source>
</evidence>
<name>A0ABR6NPP3_9DEIO</name>
<keyword evidence="2" id="KW-1185">Reference proteome</keyword>
<proteinExistence type="predicted"/>
<dbReference type="RefSeq" id="WP_170213832.1">
    <property type="nucleotide sequence ID" value="NZ_JACHEW010000004.1"/>
</dbReference>
<sequence>MSILYVHGVAIREGDQPQWETLKRVTHGALWDEVRAALQTHVAPSVNPADPQGVDISWVYWGDLGASLTNKGHEPSGWPPPEPPLTLNAAALADELERGLRPDLPADRWPELVEGCWATAQDAGVRAAIGNVPVAAQWSVALSAVRARLGLDSAHLPQRLRLRRHQNVRRVMQDLRRPLEGFIPYFVGDALDYFTRRGTPRQPGPIATRVLAALKKSWQLSRSRDEPLVIVTHSMGGQLIYDVLTSFLPADPELSDLRAAVWCAAASQVGPCKALGLFLDDQTGEGSALDASPHLGYFWNVWSERDLLSFPAEGSVPGAHDTDFPLGGRSPHMAYLQRPEFYRTLAARVRVQVAREAAGEGCTDSD</sequence>
<dbReference type="InterPro" id="IPR029058">
    <property type="entry name" value="AB_hydrolase_fold"/>
</dbReference>
<dbReference type="Proteomes" id="UP000629870">
    <property type="component" value="Unassembled WGS sequence"/>
</dbReference>
<organism evidence="1 2">
    <name type="scientific">Deinococcus radiopugnans ATCC 19172</name>
    <dbReference type="NCBI Taxonomy" id="585398"/>
    <lineage>
        <taxon>Bacteria</taxon>
        <taxon>Thermotogati</taxon>
        <taxon>Deinococcota</taxon>
        <taxon>Deinococci</taxon>
        <taxon>Deinococcales</taxon>
        <taxon>Deinococcaceae</taxon>
        <taxon>Deinococcus</taxon>
    </lineage>
</organism>
<dbReference type="Gene3D" id="3.40.50.1820">
    <property type="entry name" value="alpha/beta hydrolase"/>
    <property type="match status" value="1"/>
</dbReference>
<reference evidence="1 2" key="1">
    <citation type="submission" date="2020-08" db="EMBL/GenBank/DDBJ databases">
        <title>Genomic Encyclopedia of Type Strains, Phase IV (KMG-IV): sequencing the most valuable type-strain genomes for metagenomic binning, comparative biology and taxonomic classification.</title>
        <authorList>
            <person name="Goeker M."/>
        </authorList>
    </citation>
    <scope>NUCLEOTIDE SEQUENCE [LARGE SCALE GENOMIC DNA]</scope>
    <source>
        <strain evidence="1 2">DSM 12027</strain>
    </source>
</reference>
<dbReference type="EMBL" id="JACHEW010000004">
    <property type="protein sequence ID" value="MBB6016003.1"/>
    <property type="molecule type" value="Genomic_DNA"/>
</dbReference>
<evidence type="ECO:0008006" key="3">
    <source>
        <dbReference type="Google" id="ProtNLM"/>
    </source>
</evidence>
<gene>
    <name evidence="1" type="ORF">HNQ04_001235</name>
</gene>
<evidence type="ECO:0000313" key="1">
    <source>
        <dbReference type="EMBL" id="MBB6016003.1"/>
    </source>
</evidence>
<protein>
    <recommendedName>
        <fullName evidence="3">Alpha/beta hydrolase</fullName>
    </recommendedName>
</protein>
<comment type="caution">
    <text evidence="1">The sequence shown here is derived from an EMBL/GenBank/DDBJ whole genome shotgun (WGS) entry which is preliminary data.</text>
</comment>
<accession>A0ABR6NPP3</accession>